<dbReference type="GO" id="GO:0016020">
    <property type="term" value="C:membrane"/>
    <property type="evidence" value="ECO:0007669"/>
    <property type="project" value="UniProtKB-SubCell"/>
</dbReference>
<dbReference type="Gene3D" id="1.20.1250.20">
    <property type="entry name" value="MFS general substrate transporter like domains"/>
    <property type="match status" value="1"/>
</dbReference>
<evidence type="ECO:0000256" key="2">
    <source>
        <dbReference type="ARBA" id="ARBA00005982"/>
    </source>
</evidence>
<dbReference type="EMBL" id="JAPUFD010000002">
    <property type="protein sequence ID" value="MDI1485658.1"/>
    <property type="molecule type" value="Genomic_DNA"/>
</dbReference>
<dbReference type="AlphaFoldDB" id="A0AA43TRI1"/>
<keyword evidence="4 6" id="KW-1133">Transmembrane helix</keyword>
<feature type="transmembrane region" description="Helical" evidence="6">
    <location>
        <begin position="220"/>
        <end position="239"/>
    </location>
</feature>
<proteinExistence type="inferred from homology"/>
<organism evidence="7 8">
    <name type="scientific">Ramalina farinacea</name>
    <dbReference type="NCBI Taxonomy" id="258253"/>
    <lineage>
        <taxon>Eukaryota</taxon>
        <taxon>Fungi</taxon>
        <taxon>Dikarya</taxon>
        <taxon>Ascomycota</taxon>
        <taxon>Pezizomycotina</taxon>
        <taxon>Lecanoromycetes</taxon>
        <taxon>OSLEUM clade</taxon>
        <taxon>Lecanoromycetidae</taxon>
        <taxon>Lecanorales</taxon>
        <taxon>Lecanorineae</taxon>
        <taxon>Ramalinaceae</taxon>
        <taxon>Ramalina</taxon>
    </lineage>
</organism>
<keyword evidence="5 6" id="KW-0472">Membrane</keyword>
<evidence type="ECO:0000256" key="6">
    <source>
        <dbReference type="SAM" id="Phobius"/>
    </source>
</evidence>
<gene>
    <name evidence="7" type="primary">PTR2_2</name>
    <name evidence="7" type="ORF">OHK93_003847</name>
</gene>
<evidence type="ECO:0000313" key="7">
    <source>
        <dbReference type="EMBL" id="MDI1485658.1"/>
    </source>
</evidence>
<dbReference type="SUPFAM" id="SSF103473">
    <property type="entry name" value="MFS general substrate transporter"/>
    <property type="match status" value="1"/>
</dbReference>
<evidence type="ECO:0000256" key="3">
    <source>
        <dbReference type="ARBA" id="ARBA00022692"/>
    </source>
</evidence>
<name>A0AA43TRI1_9LECA</name>
<keyword evidence="3 6" id="KW-0812">Transmembrane</keyword>
<dbReference type="GO" id="GO:0022857">
    <property type="term" value="F:transmembrane transporter activity"/>
    <property type="evidence" value="ECO:0007669"/>
    <property type="project" value="InterPro"/>
</dbReference>
<dbReference type="Pfam" id="PF00854">
    <property type="entry name" value="PTR2"/>
    <property type="match status" value="1"/>
</dbReference>
<dbReference type="Proteomes" id="UP001161017">
    <property type="component" value="Unassembled WGS sequence"/>
</dbReference>
<comment type="similarity">
    <text evidence="2">Belongs to the major facilitator superfamily. Proton-dependent oligopeptide transporter (POT/PTR) (TC 2.A.17) family.</text>
</comment>
<feature type="transmembrane region" description="Helical" evidence="6">
    <location>
        <begin position="102"/>
        <end position="122"/>
    </location>
</feature>
<evidence type="ECO:0000256" key="5">
    <source>
        <dbReference type="ARBA" id="ARBA00023136"/>
    </source>
</evidence>
<evidence type="ECO:0000256" key="4">
    <source>
        <dbReference type="ARBA" id="ARBA00022989"/>
    </source>
</evidence>
<evidence type="ECO:0000313" key="8">
    <source>
        <dbReference type="Proteomes" id="UP001161017"/>
    </source>
</evidence>
<feature type="transmembrane region" description="Helical" evidence="6">
    <location>
        <begin position="245"/>
        <end position="266"/>
    </location>
</feature>
<dbReference type="InterPro" id="IPR000109">
    <property type="entry name" value="POT_fam"/>
</dbReference>
<sequence>MFTIVKREPKGNVLPQAIKVLSLATGSGFHLGAAYPLYQQSHHNRTPPWTQEFVTEIARGLKASRVTIICFALFHLCYYQVLNSLISQAGQMRLSGMSNDTVQSLNMTACVILGPLIQNVLFPFMHRRRIPFGPILRISFAFLLHRTGLIYTRAPCYDRPLACAAAQLSHGKTRPNDITVWVQIPVHFLLSMGEILGFVSLSEYTYAEAPANIKAVAHAFVQLTAAIGGVLGIALGPVAKDPGFVIMYATFAGVTGAAALGFWAVFRGYDGVVKADAEGKELVGGLLLEEGSK</sequence>
<feature type="transmembrane region" description="Helical" evidence="6">
    <location>
        <begin position="178"/>
        <end position="199"/>
    </location>
</feature>
<accession>A0AA43TRI1</accession>
<comment type="subcellular location">
    <subcellularLocation>
        <location evidence="1">Membrane</location>
        <topology evidence="1">Multi-pass membrane protein</topology>
    </subcellularLocation>
</comment>
<dbReference type="InterPro" id="IPR036259">
    <property type="entry name" value="MFS_trans_sf"/>
</dbReference>
<reference evidence="7" key="1">
    <citation type="journal article" date="2023" name="Genome Biol. Evol.">
        <title>First Whole Genome Sequence and Flow Cytometry Genome Size Data for the Lichen-Forming Fungus Ramalina farinacea (Ascomycota).</title>
        <authorList>
            <person name="Llewellyn T."/>
            <person name="Mian S."/>
            <person name="Hill R."/>
            <person name="Leitch I.J."/>
            <person name="Gaya E."/>
        </authorList>
    </citation>
    <scope>NUCLEOTIDE SEQUENCE</scope>
    <source>
        <strain evidence="7">LIQ254RAFAR</strain>
    </source>
</reference>
<evidence type="ECO:0000256" key="1">
    <source>
        <dbReference type="ARBA" id="ARBA00004141"/>
    </source>
</evidence>
<keyword evidence="8" id="KW-1185">Reference proteome</keyword>
<comment type="caution">
    <text evidence="7">The sequence shown here is derived from an EMBL/GenBank/DDBJ whole genome shotgun (WGS) entry which is preliminary data.</text>
</comment>
<dbReference type="PANTHER" id="PTHR11654">
    <property type="entry name" value="OLIGOPEPTIDE TRANSPORTER-RELATED"/>
    <property type="match status" value="1"/>
</dbReference>
<protein>
    <submittedName>
        <fullName evidence="7">Peptide transporter ptr2</fullName>
    </submittedName>
</protein>
<feature type="transmembrane region" description="Helical" evidence="6">
    <location>
        <begin position="66"/>
        <end position="82"/>
    </location>
</feature>